<dbReference type="AlphaFoldDB" id="A0A317FA11"/>
<comment type="caution">
    <text evidence="6">The sequence shown here is derived from an EMBL/GenBank/DDBJ whole genome shotgun (WGS) entry which is preliminary data.</text>
</comment>
<accession>A0A317FA11</accession>
<dbReference type="Pfam" id="PF09699">
    <property type="entry name" value="Paired_CXXCH_1"/>
    <property type="match status" value="1"/>
</dbReference>
<feature type="domain" description="Cytochrome c-552/4" evidence="5">
    <location>
        <begin position="78"/>
        <end position="103"/>
    </location>
</feature>
<evidence type="ECO:0000256" key="3">
    <source>
        <dbReference type="SAM" id="Phobius"/>
    </source>
</evidence>
<dbReference type="InterPro" id="IPR036280">
    <property type="entry name" value="Multihaem_cyt_sf"/>
</dbReference>
<dbReference type="InterPro" id="IPR023155">
    <property type="entry name" value="Cyt_c-552/4"/>
</dbReference>
<keyword evidence="3" id="KW-0812">Transmembrane</keyword>
<evidence type="ECO:0000256" key="2">
    <source>
        <dbReference type="SAM" id="MobiDB-lite"/>
    </source>
</evidence>
<dbReference type="EMBL" id="QGNA01000007">
    <property type="protein sequence ID" value="PWS34396.1"/>
    <property type="molecule type" value="Genomic_DNA"/>
</dbReference>
<dbReference type="Gene3D" id="1.25.40.10">
    <property type="entry name" value="Tetratricopeptide repeat domain"/>
    <property type="match status" value="1"/>
</dbReference>
<dbReference type="PANTHER" id="PTHR35038">
    <property type="entry name" value="DISSIMILATORY SULFITE REDUCTASE SIRA"/>
    <property type="match status" value="1"/>
</dbReference>
<dbReference type="InterPro" id="IPR051829">
    <property type="entry name" value="Multiheme_Cytochr_ET"/>
</dbReference>
<dbReference type="Gene3D" id="1.10.1130.10">
    <property type="entry name" value="Flavocytochrome C3, Chain A"/>
    <property type="match status" value="2"/>
</dbReference>
<protein>
    <recommendedName>
        <fullName evidence="8">Tetratricopeptide repeat protein</fullName>
    </recommendedName>
</protein>
<keyword evidence="3" id="KW-1133">Transmembrane helix</keyword>
<dbReference type="Pfam" id="PF13435">
    <property type="entry name" value="Cytochrome_C554"/>
    <property type="match status" value="2"/>
</dbReference>
<sequence>MGQGASRPRGGQEPPAHRNAVSEPSDAREATGVGPHWAALVCVAALVCIPVLLAALLVSPSSPTAREQQRASFVGSATCATCHAPQAAAWRESDHARAMAAAAPANVLGDFSGVTVTDGRHTATFRRDGDRYVIRTDGPDGTVADFTITETFGVDPLQQYLVLFPDGRRQALPWAWDSRPREHGGQRWYHLMANEPLPATDPLHWTGREQTWNFMCASCHSTGLVRGYDAATDRYDTRWTEISVGCESCHGPSAAHVAWAQAGALGEDPHRGLSVRLRDRSGGAWRFAADDPRGIARWEGPPRQSTAAQVETCAPCHARARPLVADPSPGQRFLDTHAPLLLERGEYHADGQIQGEVFEWGSFAQSRMSRAGVVCADCHDPHRGTLRAEGNAVCAQCHLPERFDTAEHHRHPSGSAGAQCVSCHMPAVTYMGVDRRRDHAFSVPRPDVAAQIGAPDTCTSCHTDRPQSWAARQIVEWFGPRRRDDPHPALAIVAGREGRAGGDALLAAIATDRSRAPILRATAVSLLPMPPSPATAQAIGAALLDPDPLVRAAALRTLDGLHPRNRLHAARFLGDETRLVRIEAARALAPVPLDALPEAARPAFVRAWEELLASERVAAERPEAHVNIATLLAARGDMAGAEAAYREALARDATHLGALVNLADFEARRGRHAAAEAALHRAVAAQPREAEAHYALALALARQGRAADAIGSLAEAAALRPEEPRYAYVQAIALNQLRRTEDAMAVLRANLERHPRHRDSLMALATIERDRGNFTEAERLAAAAVALNASDREAAALLSQLRGLRQRLPGIR</sequence>
<evidence type="ECO:0000259" key="5">
    <source>
        <dbReference type="Pfam" id="PF13435"/>
    </source>
</evidence>
<dbReference type="SUPFAM" id="SSF48695">
    <property type="entry name" value="Multiheme cytochromes"/>
    <property type="match status" value="1"/>
</dbReference>
<dbReference type="PANTHER" id="PTHR35038:SF8">
    <property type="entry name" value="C-TYPE POLYHEME CYTOCHROME OMCC"/>
    <property type="match status" value="1"/>
</dbReference>
<proteinExistence type="predicted"/>
<feature type="transmembrane region" description="Helical" evidence="3">
    <location>
        <begin position="37"/>
        <end position="58"/>
    </location>
</feature>
<feature type="region of interest" description="Disordered" evidence="2">
    <location>
        <begin position="1"/>
        <end position="30"/>
    </location>
</feature>
<keyword evidence="7" id="KW-1185">Reference proteome</keyword>
<feature type="domain" description="Cytochrome c-552/4" evidence="5">
    <location>
        <begin position="211"/>
        <end position="251"/>
    </location>
</feature>
<dbReference type="GO" id="GO:0016491">
    <property type="term" value="F:oxidoreductase activity"/>
    <property type="evidence" value="ECO:0007669"/>
    <property type="project" value="TreeGrafter"/>
</dbReference>
<organism evidence="6 7">
    <name type="scientific">Falsiroseomonas bella</name>
    <dbReference type="NCBI Taxonomy" id="2184016"/>
    <lineage>
        <taxon>Bacteria</taxon>
        <taxon>Pseudomonadati</taxon>
        <taxon>Pseudomonadota</taxon>
        <taxon>Alphaproteobacteria</taxon>
        <taxon>Acetobacterales</taxon>
        <taxon>Roseomonadaceae</taxon>
        <taxon>Falsiroseomonas</taxon>
    </lineage>
</organism>
<dbReference type="SMART" id="SM00028">
    <property type="entry name" value="TPR"/>
    <property type="match status" value="5"/>
</dbReference>
<dbReference type="InterPro" id="IPR019734">
    <property type="entry name" value="TPR_rpt"/>
</dbReference>
<dbReference type="Proteomes" id="UP000245765">
    <property type="component" value="Unassembled WGS sequence"/>
</dbReference>
<gene>
    <name evidence="6" type="ORF">DFH01_25610</name>
</gene>
<dbReference type="InterPro" id="IPR010177">
    <property type="entry name" value="Paired_CXXCH_1"/>
</dbReference>
<name>A0A317FA11_9PROT</name>
<keyword evidence="3" id="KW-0472">Membrane</keyword>
<evidence type="ECO:0000259" key="4">
    <source>
        <dbReference type="Pfam" id="PF09699"/>
    </source>
</evidence>
<feature type="domain" description="Doubled CXXCH motif" evidence="4">
    <location>
        <begin position="375"/>
        <end position="399"/>
    </location>
</feature>
<keyword evidence="1" id="KW-0732">Signal</keyword>
<dbReference type="InterPro" id="IPR011990">
    <property type="entry name" value="TPR-like_helical_dom_sf"/>
</dbReference>
<evidence type="ECO:0000256" key="1">
    <source>
        <dbReference type="ARBA" id="ARBA00022729"/>
    </source>
</evidence>
<dbReference type="Pfam" id="PF13432">
    <property type="entry name" value="TPR_16"/>
    <property type="match status" value="3"/>
</dbReference>
<evidence type="ECO:0000313" key="6">
    <source>
        <dbReference type="EMBL" id="PWS34396.1"/>
    </source>
</evidence>
<dbReference type="SUPFAM" id="SSF48452">
    <property type="entry name" value="TPR-like"/>
    <property type="match status" value="1"/>
</dbReference>
<evidence type="ECO:0000313" key="7">
    <source>
        <dbReference type="Proteomes" id="UP000245765"/>
    </source>
</evidence>
<reference evidence="7" key="1">
    <citation type="submission" date="2018-05" db="EMBL/GenBank/DDBJ databases">
        <authorList>
            <person name="Du Z."/>
            <person name="Wang X."/>
        </authorList>
    </citation>
    <scope>NUCLEOTIDE SEQUENCE [LARGE SCALE GENOMIC DNA]</scope>
    <source>
        <strain evidence="7">CQN31</strain>
    </source>
</reference>
<evidence type="ECO:0008006" key="8">
    <source>
        <dbReference type="Google" id="ProtNLM"/>
    </source>
</evidence>